<dbReference type="AlphaFoldDB" id="A0A914XEH0"/>
<dbReference type="InterPro" id="IPR052338">
    <property type="entry name" value="Transposase_5"/>
</dbReference>
<evidence type="ECO:0000259" key="1">
    <source>
        <dbReference type="Pfam" id="PF13358"/>
    </source>
</evidence>
<name>A0A914XEH0_9BILA</name>
<dbReference type="InterPro" id="IPR036397">
    <property type="entry name" value="RNaseH_sf"/>
</dbReference>
<dbReference type="Gene3D" id="3.30.420.10">
    <property type="entry name" value="Ribonuclease H-like superfamily/Ribonuclease H"/>
    <property type="match status" value="2"/>
</dbReference>
<feature type="domain" description="Tc1-like transposase DDE" evidence="1">
    <location>
        <begin position="76"/>
        <end position="138"/>
    </location>
</feature>
<evidence type="ECO:0000313" key="2">
    <source>
        <dbReference type="Proteomes" id="UP000887566"/>
    </source>
</evidence>
<dbReference type="GO" id="GO:0003676">
    <property type="term" value="F:nucleic acid binding"/>
    <property type="evidence" value="ECO:0007669"/>
    <property type="project" value="InterPro"/>
</dbReference>
<dbReference type="Proteomes" id="UP000887566">
    <property type="component" value="Unplaced"/>
</dbReference>
<reference evidence="3" key="1">
    <citation type="submission" date="2022-11" db="UniProtKB">
        <authorList>
            <consortium name="WormBaseParasite"/>
        </authorList>
    </citation>
    <scope>IDENTIFICATION</scope>
</reference>
<dbReference type="WBParaSite" id="PSAMB.scaffold7668size7295.g30387.t1">
    <property type="protein sequence ID" value="PSAMB.scaffold7668size7295.g30387.t1"/>
    <property type="gene ID" value="PSAMB.scaffold7668size7295.g30387"/>
</dbReference>
<keyword evidence="2" id="KW-1185">Reference proteome</keyword>
<sequence>MEDDPPKKLLISTKNKACQLKFAMDHEFQMPQEWEKVLWSNESKFNMFGTDGIGHVYKSILEEVMLPFARRNMGRGWTFQQDNDPKHTSKQVTEWFQTKKVSKVAWPAQSPDLSPIEHLWRGVQRRMGDRKFSNRDALFAAIKKTWESIPVTVCEKLVDSMSRRC</sequence>
<accession>A0A914XEH0</accession>
<protein>
    <submittedName>
        <fullName evidence="3">Tc1-like transposase DDE domain-containing protein</fullName>
    </submittedName>
</protein>
<evidence type="ECO:0000313" key="3">
    <source>
        <dbReference type="WBParaSite" id="PSAMB.scaffold7668size7295.g30387.t1"/>
    </source>
</evidence>
<proteinExistence type="predicted"/>
<dbReference type="InterPro" id="IPR038717">
    <property type="entry name" value="Tc1-like_DDE_dom"/>
</dbReference>
<organism evidence="2 3">
    <name type="scientific">Plectus sambesii</name>
    <dbReference type="NCBI Taxonomy" id="2011161"/>
    <lineage>
        <taxon>Eukaryota</taxon>
        <taxon>Metazoa</taxon>
        <taxon>Ecdysozoa</taxon>
        <taxon>Nematoda</taxon>
        <taxon>Chromadorea</taxon>
        <taxon>Plectida</taxon>
        <taxon>Plectina</taxon>
        <taxon>Plectoidea</taxon>
        <taxon>Plectidae</taxon>
        <taxon>Plectus</taxon>
    </lineage>
</organism>
<dbReference type="PANTHER" id="PTHR23022">
    <property type="entry name" value="TRANSPOSABLE ELEMENT-RELATED"/>
    <property type="match status" value="1"/>
</dbReference>
<dbReference type="Pfam" id="PF13358">
    <property type="entry name" value="DDE_3"/>
    <property type="match status" value="1"/>
</dbReference>
<dbReference type="PANTHER" id="PTHR23022:SF134">
    <property type="entry name" value="TRANSPOSABLE ELEMENT TC1 TRANSPOSASE"/>
    <property type="match status" value="1"/>
</dbReference>